<feature type="domain" description="Copper amine oxidase-like N-terminal" evidence="1">
    <location>
        <begin position="350"/>
        <end position="454"/>
    </location>
</feature>
<dbReference type="SUPFAM" id="SSF55383">
    <property type="entry name" value="Copper amine oxidase, domain N"/>
    <property type="match status" value="2"/>
</dbReference>
<reference evidence="2 3" key="1">
    <citation type="submission" date="2019-07" db="EMBL/GenBank/DDBJ databases">
        <title>Whole genome shotgun sequence of Aneurinibacillus danicus NBRC 102444.</title>
        <authorList>
            <person name="Hosoyama A."/>
            <person name="Uohara A."/>
            <person name="Ohji S."/>
            <person name="Ichikawa N."/>
        </authorList>
    </citation>
    <scope>NUCLEOTIDE SEQUENCE [LARGE SCALE GENOMIC DNA]</scope>
    <source>
        <strain evidence="2 3">NBRC 102444</strain>
    </source>
</reference>
<proteinExistence type="predicted"/>
<dbReference type="Gene3D" id="3.30.457.10">
    <property type="entry name" value="Copper amine oxidase-like, N-terminal domain"/>
    <property type="match status" value="2"/>
</dbReference>
<accession>A0A511V6X5</accession>
<dbReference type="AlphaFoldDB" id="A0A511V6X5"/>
<dbReference type="RefSeq" id="WP_146808995.1">
    <property type="nucleotide sequence ID" value="NZ_BJXX01000050.1"/>
</dbReference>
<keyword evidence="3" id="KW-1185">Reference proteome</keyword>
<protein>
    <recommendedName>
        <fullName evidence="1">Copper amine oxidase-like N-terminal domain-containing protein</fullName>
    </recommendedName>
</protein>
<evidence type="ECO:0000259" key="1">
    <source>
        <dbReference type="Pfam" id="PF07833"/>
    </source>
</evidence>
<organism evidence="2 3">
    <name type="scientific">Aneurinibacillus danicus</name>
    <dbReference type="NCBI Taxonomy" id="267746"/>
    <lineage>
        <taxon>Bacteria</taxon>
        <taxon>Bacillati</taxon>
        <taxon>Bacillota</taxon>
        <taxon>Bacilli</taxon>
        <taxon>Bacillales</taxon>
        <taxon>Paenibacillaceae</taxon>
        <taxon>Aneurinibacillus group</taxon>
        <taxon>Aneurinibacillus</taxon>
    </lineage>
</organism>
<name>A0A511V6X5_9BACL</name>
<dbReference type="InterPro" id="IPR012854">
    <property type="entry name" value="Cu_amine_oxidase-like_N"/>
</dbReference>
<dbReference type="OrthoDB" id="2680104at2"/>
<dbReference type="EMBL" id="BJXX01000050">
    <property type="protein sequence ID" value="GEN33668.1"/>
    <property type="molecule type" value="Genomic_DNA"/>
</dbReference>
<gene>
    <name evidence="2" type="ORF">ADA01nite_11280</name>
</gene>
<dbReference type="InterPro" id="IPR036582">
    <property type="entry name" value="Mao_N_sf"/>
</dbReference>
<sequence>MRKLAKTGMGSLLLTSLLIPVDTITYARSTEPEITVRSWDNYGYGVSVSVDKIHTLQAGKSEGSAVTTIEFEEMVPGTFLPGRKITFSLPTGITAEEAIKVSHNSDLTIETTKSTITIYVPVNRQEKKYRLTATMRLIASVGYQGDMEATIQGTGIPTRNVLIAHVMPAPVIRLETIPKPASLLLGKQYQTAPDLLFTEEVKGAFQKEGDADVTFYLPYKGIYFSELPTIKVEKGDLTIDPYSVRLLENKNEMYENAVTFKIKKESTQPSTIRVSNIKLATNRMLPDGAYHLNIKGDTFSHALLTYESKNISQLLYGLINHSTGTSAADSKKGEILLMPGKSSYYEGKTEKQLSMAPYIKQNRMYVPVDFFVDALGIRKDNIIWDETAQMLTLFKDSKVIQLQAGSNIVRLNQAKIPISTGIDRKDGKITVPLALMTSLLGVSKKWDPSSGNVILNPS</sequence>
<comment type="caution">
    <text evidence="2">The sequence shown here is derived from an EMBL/GenBank/DDBJ whole genome shotgun (WGS) entry which is preliminary data.</text>
</comment>
<evidence type="ECO:0000313" key="3">
    <source>
        <dbReference type="Proteomes" id="UP000321157"/>
    </source>
</evidence>
<evidence type="ECO:0000313" key="2">
    <source>
        <dbReference type="EMBL" id="GEN33668.1"/>
    </source>
</evidence>
<dbReference type="Proteomes" id="UP000321157">
    <property type="component" value="Unassembled WGS sequence"/>
</dbReference>
<dbReference type="Pfam" id="PF07833">
    <property type="entry name" value="Cu_amine_oxidN1"/>
    <property type="match status" value="1"/>
</dbReference>